<dbReference type="KEGG" id="ahb:bsdtb5_07420"/>
<accession>A0A7R7EJ92</accession>
<dbReference type="AlphaFoldDB" id="A0A7R7EJ92"/>
<name>A0A7R7EJ92_9FIRM</name>
<keyword evidence="2" id="KW-1185">Reference proteome</keyword>
<dbReference type="Proteomes" id="UP000595897">
    <property type="component" value="Chromosome"/>
</dbReference>
<proteinExistence type="predicted"/>
<evidence type="ECO:0000313" key="2">
    <source>
        <dbReference type="Proteomes" id="UP000595897"/>
    </source>
</evidence>
<dbReference type="EMBL" id="AP024169">
    <property type="protein sequence ID" value="BCN29447.1"/>
    <property type="molecule type" value="Genomic_DNA"/>
</dbReference>
<sequence>MKCRAILKRAILVMIIPILLILMIGGNHAVTTHKAIIGDELDSSRNKDHTTENNFNTKYYQETSNYSIAPSLITNNDIQRPKENVGWIKSLTIKYLQLYNMDDFKKVSKINKYASQPDEQKINSTKEYSIDKRIFIKDGVQIKYPQIWGLQDSKKQKYINNMLKTNAMFAFDWYDRKSKGLDLDIDYKIMWNSSNLLSVKYSGSGYANKAVHVNNFMYTVNMDINRGTKVKLNDYMNLNKEFVYKCMNYRDSEESMVNYALEDMISNNDYNILLKYFNHADSTYDYEPAIFSYFTKDSLGLCIEVSDTFGGYVDIRYKYSELKKYLKKDSEVRSITNYMK</sequence>
<gene>
    <name evidence="1" type="ORF">bsdtb5_07420</name>
</gene>
<evidence type="ECO:0000313" key="1">
    <source>
        <dbReference type="EMBL" id="BCN29447.1"/>
    </source>
</evidence>
<evidence type="ECO:0008006" key="3">
    <source>
        <dbReference type="Google" id="ProtNLM"/>
    </source>
</evidence>
<organism evidence="1 2">
    <name type="scientific">Anaeromicropila herbilytica</name>
    <dbReference type="NCBI Taxonomy" id="2785025"/>
    <lineage>
        <taxon>Bacteria</taxon>
        <taxon>Bacillati</taxon>
        <taxon>Bacillota</taxon>
        <taxon>Clostridia</taxon>
        <taxon>Lachnospirales</taxon>
        <taxon>Lachnospiraceae</taxon>
        <taxon>Anaeromicropila</taxon>
    </lineage>
</organism>
<dbReference type="RefSeq" id="WP_271714723.1">
    <property type="nucleotide sequence ID" value="NZ_AP024169.1"/>
</dbReference>
<protein>
    <recommendedName>
        <fullName evidence="3">Deacetylase PdaC domain-containing protein</fullName>
    </recommendedName>
</protein>
<reference evidence="1 2" key="1">
    <citation type="submission" date="2020-11" db="EMBL/GenBank/DDBJ databases">
        <title>Draft genome sequencing of a Lachnospiraceae strain isolated from anoxic soil subjected to BSD treatment.</title>
        <authorList>
            <person name="Uek A."/>
            <person name="Tonouchi A."/>
        </authorList>
    </citation>
    <scope>NUCLEOTIDE SEQUENCE [LARGE SCALE GENOMIC DNA]</scope>
    <source>
        <strain evidence="1 2">TB5</strain>
    </source>
</reference>
<dbReference type="Gene3D" id="3.30.565.40">
    <property type="entry name" value="Fervidobacterium nodosum Rt17-B1 like"/>
    <property type="match status" value="1"/>
</dbReference>